<dbReference type="EC" id="2.1.1.37" evidence="1"/>
<dbReference type="InterPro" id="IPR018117">
    <property type="entry name" value="C5_DNA_meth_AS"/>
</dbReference>
<dbReference type="Gene3D" id="3.90.120.10">
    <property type="entry name" value="DNA Methylase, subunit A, domain 2"/>
    <property type="match status" value="1"/>
</dbReference>
<feature type="active site" evidence="6">
    <location>
        <position position="73"/>
    </location>
</feature>
<keyword evidence="2 6" id="KW-0489">Methyltransferase</keyword>
<evidence type="ECO:0000256" key="5">
    <source>
        <dbReference type="ARBA" id="ARBA00022747"/>
    </source>
</evidence>
<dbReference type="GO" id="GO:0009307">
    <property type="term" value="P:DNA restriction-modification system"/>
    <property type="evidence" value="ECO:0007669"/>
    <property type="project" value="UniProtKB-KW"/>
</dbReference>
<dbReference type="Pfam" id="PF00145">
    <property type="entry name" value="DNA_methylase"/>
    <property type="match status" value="3"/>
</dbReference>
<sequence>MGMKLGSLFDGIGGFPLAATMNGIRPVWASEIEPFPMAVTSYRFPEMKHMGDITKLHGENLPVVDVLAGGSPCQDLSVAGKREGLSGERSGLFMEQVRIVKEMRKQDGRRMRNHRRRTDEFIRPRYMLWENVPGAFSSGESYGADFHKVLEEVCRIKEADVSIPGPPGGAWTPAGIIMGEGFSVAWRVLDAQFWGVPQRRNRIFLVADFGGYSAREILFESDSVWRNYQKKRKEGKGTACYLKAGSADAGRPRHTEPQKDYVICLLDQGGERMNVHENISGTLLARGRSNPPIIMATSQGNAEIGVGYCPTITAAAGMAGNNQPILFDNHGPDTRYTGPVEVAQTITSALGTGGNNTPLAVNKEPFCIAGNVVNRKEKNGGNGCGYQQGISYTLTTEDRHCIYIPKERVEPYLKVIGSLCAGDEKMIGNQYVEQGKCIVDASRLVRRLIPLECERLMGFPDYWTDIPRASDSARYRALGNSVAVPCVDFILCGIAYFLSKMGEEEEDVYLSR</sequence>
<organism evidence="7 8">
    <name type="scientific">Eisenbergiella porci</name>
    <dbReference type="NCBI Taxonomy" id="2652274"/>
    <lineage>
        <taxon>Bacteria</taxon>
        <taxon>Bacillati</taxon>
        <taxon>Bacillota</taxon>
        <taxon>Clostridia</taxon>
        <taxon>Lachnospirales</taxon>
        <taxon>Lachnospiraceae</taxon>
        <taxon>Eisenbergiella</taxon>
    </lineage>
</organism>
<dbReference type="SUPFAM" id="SSF53335">
    <property type="entry name" value="S-adenosyl-L-methionine-dependent methyltransferases"/>
    <property type="match status" value="1"/>
</dbReference>
<gene>
    <name evidence="7" type="ORF">FYJ45_24795</name>
</gene>
<dbReference type="EMBL" id="VUMI01000062">
    <property type="protein sequence ID" value="MSS91336.1"/>
    <property type="molecule type" value="Genomic_DNA"/>
</dbReference>
<dbReference type="Proteomes" id="UP000436047">
    <property type="component" value="Unassembled WGS sequence"/>
</dbReference>
<dbReference type="GO" id="GO:0032259">
    <property type="term" value="P:methylation"/>
    <property type="evidence" value="ECO:0007669"/>
    <property type="project" value="UniProtKB-KW"/>
</dbReference>
<accession>A0A6N7W7W0</accession>
<keyword evidence="5" id="KW-0680">Restriction system</keyword>
<proteinExistence type="inferred from homology"/>
<keyword evidence="8" id="KW-1185">Reference proteome</keyword>
<dbReference type="PROSITE" id="PS51679">
    <property type="entry name" value="SAM_MT_C5"/>
    <property type="match status" value="1"/>
</dbReference>
<dbReference type="InterPro" id="IPR050750">
    <property type="entry name" value="C5-MTase"/>
</dbReference>
<dbReference type="AlphaFoldDB" id="A0A6N7W7W0"/>
<protein>
    <recommendedName>
        <fullName evidence="1">DNA (cytosine-5-)-methyltransferase</fullName>
        <ecNumber evidence="1">2.1.1.37</ecNumber>
    </recommendedName>
</protein>
<evidence type="ECO:0000256" key="6">
    <source>
        <dbReference type="PROSITE-ProRule" id="PRU01016"/>
    </source>
</evidence>
<evidence type="ECO:0000256" key="3">
    <source>
        <dbReference type="ARBA" id="ARBA00022679"/>
    </source>
</evidence>
<reference evidence="7 8" key="1">
    <citation type="submission" date="2019-08" db="EMBL/GenBank/DDBJ databases">
        <title>In-depth cultivation of the pig gut microbiome towards novel bacterial diversity and tailored functional studies.</title>
        <authorList>
            <person name="Wylensek D."/>
            <person name="Hitch T.C.A."/>
            <person name="Clavel T."/>
        </authorList>
    </citation>
    <scope>NUCLEOTIDE SEQUENCE [LARGE SCALE GENOMIC DNA]</scope>
    <source>
        <strain evidence="7 8">WCA-389-WT-23B</strain>
    </source>
</reference>
<evidence type="ECO:0000256" key="1">
    <source>
        <dbReference type="ARBA" id="ARBA00011975"/>
    </source>
</evidence>
<evidence type="ECO:0000313" key="8">
    <source>
        <dbReference type="Proteomes" id="UP000436047"/>
    </source>
</evidence>
<evidence type="ECO:0000256" key="4">
    <source>
        <dbReference type="ARBA" id="ARBA00022691"/>
    </source>
</evidence>
<comment type="caution">
    <text evidence="7">The sequence shown here is derived from an EMBL/GenBank/DDBJ whole genome shotgun (WGS) entry which is preliminary data.</text>
</comment>
<keyword evidence="4 6" id="KW-0949">S-adenosyl-L-methionine</keyword>
<evidence type="ECO:0000313" key="7">
    <source>
        <dbReference type="EMBL" id="MSS91336.1"/>
    </source>
</evidence>
<dbReference type="PROSITE" id="PS00094">
    <property type="entry name" value="C5_MTASE_1"/>
    <property type="match status" value="1"/>
</dbReference>
<evidence type="ECO:0000256" key="2">
    <source>
        <dbReference type="ARBA" id="ARBA00022603"/>
    </source>
</evidence>
<dbReference type="PANTHER" id="PTHR46098:SF1">
    <property type="entry name" value="TRNA (CYTOSINE(38)-C(5))-METHYLTRANSFERASE"/>
    <property type="match status" value="1"/>
</dbReference>
<dbReference type="PANTHER" id="PTHR46098">
    <property type="entry name" value="TRNA (CYTOSINE(38)-C(5))-METHYLTRANSFERASE"/>
    <property type="match status" value="1"/>
</dbReference>
<dbReference type="Gene3D" id="3.40.50.150">
    <property type="entry name" value="Vaccinia Virus protein VP39"/>
    <property type="match status" value="1"/>
</dbReference>
<dbReference type="InterPro" id="IPR001525">
    <property type="entry name" value="C5_MeTfrase"/>
</dbReference>
<dbReference type="PRINTS" id="PR00105">
    <property type="entry name" value="C5METTRFRASE"/>
</dbReference>
<keyword evidence="3 6" id="KW-0808">Transferase</keyword>
<comment type="similarity">
    <text evidence="6">Belongs to the class I-like SAM-binding methyltransferase superfamily. C5-methyltransferase family.</text>
</comment>
<dbReference type="InterPro" id="IPR029063">
    <property type="entry name" value="SAM-dependent_MTases_sf"/>
</dbReference>
<name>A0A6N7W7W0_9FIRM</name>
<dbReference type="GO" id="GO:0003886">
    <property type="term" value="F:DNA (cytosine-5-)-methyltransferase activity"/>
    <property type="evidence" value="ECO:0007669"/>
    <property type="project" value="UniProtKB-EC"/>
</dbReference>